<sequence length="1252" mass="140563">MLVWLRGEGCYGVVSGKVDKPILSAPPKDDEKKALKEWVEKDDLGVSCICMCLSRTIFMQVDIESGSKTLWKWLVDKYDQNTELDVLHLETQIDSLQHRDGEDLQKHINSLQDLFNNLVACGEDYKLSDNQKKLKLYKSLPEFWMPAICSFMANKALTWDELIANVLQIQLMQHERGAMKIEQAMYSTHRKKWYSPTDAGNSNTNTVKRGKPIERNQCRYCEKFGHYAVVCRKRKADLARGKKKKTLNEVNFVEDSLIAEVGEVLVKESVESTCNLVEAKQTFVVDSGCTSTMVRSADILFDLKKATGEVQLGGSGRKIPVTGSGNFQLPLNTGKIQNIPGALLVPKLRKDLLSVAQIVDAHMKVVFDTSGVYFYEETAKICGSPIVVGTREGNLYKVESSTVVDAAALSAEVDKKSLLWHRRLGHAGEQALERLVKDQMVTGIDVFNVAVGFCESCIIGKHARRSFSLPATRASSLLELVHSDLCGPVELSKLALKIRRETRFVNSELMGVASTLATERLKDLCRTAGIMRQITCRMTPQQNGVAERRNRTLVNDAKSMLVEGNLGKEFWEAVATAAYVQNRLPTVAVDKVTPEELWTGKKPDVKHLRVFGCQAFAHVPKKLRKKFDAKSISGRFVGYDADHKAYKIYLPSNQEICICPYQDVIFNEYKFPGPKVTTADFIDEKNLPQEILEAEQEVVLPTRRQQQDASLESREVDDSTDQTAVVEQTPPIKVIIPPIVPEDQFEQSVVQDVENLVLDEPIPRRSARLRKPSLKVVENAEAYSIDFCGLAYSGEPLTLSNALDGPEAEHWKKAADEEMKSMTDNQVWSLTELPAGASLVKCRWVLRKVYKQDGSLARYKARLVARGFTQIHGVDYEETFSQVVRMESLRTLLAVAAVKNWEIHQMDVTTAFLHGELREDIFMSQPEGYVKHGAEKLVCKLHRAIYGLKQSSRVWNAKFDAAMKEEGFYTSTADASVYIYQNGANITILLLYVDDMLIMGSSLEYINVLKGNLASRFQMKDLGEASSFLRIQIVRDRARRSIRLSQAKYITELLEKFGMKDCIPHETPMEVASKKMDEDSKDELPEDVPYRELIGCLMYLNTTTRPDICFSTGTDAKSITGACYLLGRGAVAWLSKKQPVVARSSAEAEYIALSTGTRDIVWFRRLLSEVGCPQSATRLCTDNQSAIKLVHNPVFHSNSKHIPVHFHDSRHVQSFGILNLTFVPGKDLVADFFTKSLPAPAFKAHREALSLK</sequence>
<keyword evidence="3" id="KW-0645">Protease</keyword>
<dbReference type="AlphaFoldDB" id="A0ABD3GIQ9"/>
<proteinExistence type="predicted"/>
<dbReference type="InterPro" id="IPR012337">
    <property type="entry name" value="RNaseH-like_sf"/>
</dbReference>
<keyword evidence="14" id="KW-0548">Nucleotidyltransferase</keyword>
<evidence type="ECO:0000256" key="4">
    <source>
        <dbReference type="ARBA" id="ARBA00022722"/>
    </source>
</evidence>
<dbReference type="Pfam" id="PF07727">
    <property type="entry name" value="RVT_2"/>
    <property type="match status" value="1"/>
</dbReference>
<evidence type="ECO:0000256" key="11">
    <source>
        <dbReference type="ARBA" id="ARBA00022842"/>
    </source>
</evidence>
<evidence type="ECO:0000256" key="10">
    <source>
        <dbReference type="ARBA" id="ARBA00022840"/>
    </source>
</evidence>
<organism evidence="20 21">
    <name type="scientific">Riccia sorocarpa</name>
    <dbReference type="NCBI Taxonomy" id="122646"/>
    <lineage>
        <taxon>Eukaryota</taxon>
        <taxon>Viridiplantae</taxon>
        <taxon>Streptophyta</taxon>
        <taxon>Embryophyta</taxon>
        <taxon>Marchantiophyta</taxon>
        <taxon>Marchantiopsida</taxon>
        <taxon>Marchantiidae</taxon>
        <taxon>Marchantiales</taxon>
        <taxon>Ricciaceae</taxon>
        <taxon>Riccia</taxon>
    </lineage>
</organism>
<comment type="function">
    <text evidence="1">The aspartyl protease (PR) mediates the proteolytic cleavages of the Gag and Gag-Pol polyproteins after assembly of the VLP.</text>
</comment>
<evidence type="ECO:0000256" key="8">
    <source>
        <dbReference type="ARBA" id="ARBA00022759"/>
    </source>
</evidence>
<dbReference type="GO" id="GO:0046872">
    <property type="term" value="F:metal ion binding"/>
    <property type="evidence" value="ECO:0007669"/>
    <property type="project" value="UniProtKB-KW"/>
</dbReference>
<evidence type="ECO:0000256" key="1">
    <source>
        <dbReference type="ARBA" id="ARBA00002180"/>
    </source>
</evidence>
<evidence type="ECO:0000256" key="5">
    <source>
        <dbReference type="ARBA" id="ARBA00022723"/>
    </source>
</evidence>
<keyword evidence="8" id="KW-0255">Endonuclease</keyword>
<dbReference type="Pfam" id="PF14223">
    <property type="entry name" value="Retrotran_gag_2"/>
    <property type="match status" value="1"/>
</dbReference>
<dbReference type="SUPFAM" id="SSF57756">
    <property type="entry name" value="Retrovirus zinc finger-like domains"/>
    <property type="match status" value="1"/>
</dbReference>
<keyword evidence="10" id="KW-0067">ATP-binding</keyword>
<dbReference type="EMBL" id="JBJQOH010000007">
    <property type="protein sequence ID" value="KAL3678417.1"/>
    <property type="molecule type" value="Genomic_DNA"/>
</dbReference>
<keyword evidence="13" id="KW-0695">RNA-directed DNA polymerase</keyword>
<dbReference type="Proteomes" id="UP001633002">
    <property type="component" value="Unassembled WGS sequence"/>
</dbReference>
<gene>
    <name evidence="20" type="ORF">R1sor_021373</name>
</gene>
<dbReference type="PANTHER" id="PTHR42648">
    <property type="entry name" value="TRANSPOSASE, PUTATIVE-RELATED"/>
    <property type="match status" value="1"/>
</dbReference>
<evidence type="ECO:0000256" key="17">
    <source>
        <dbReference type="ARBA" id="ARBA00023268"/>
    </source>
</evidence>
<keyword evidence="12" id="KW-0229">DNA integration</keyword>
<keyword evidence="21" id="KW-1185">Reference proteome</keyword>
<dbReference type="InterPro" id="IPR025724">
    <property type="entry name" value="GAG-pre-integrase_dom"/>
</dbReference>
<evidence type="ECO:0000259" key="19">
    <source>
        <dbReference type="PROSITE" id="PS50994"/>
    </source>
</evidence>
<dbReference type="InterPro" id="IPR036875">
    <property type="entry name" value="Znf_CCHC_sf"/>
</dbReference>
<dbReference type="Gene3D" id="4.10.60.10">
    <property type="entry name" value="Zinc finger, CCHC-type"/>
    <property type="match status" value="1"/>
</dbReference>
<dbReference type="GO" id="GO:0006508">
    <property type="term" value="P:proteolysis"/>
    <property type="evidence" value="ECO:0007669"/>
    <property type="project" value="UniProtKB-KW"/>
</dbReference>
<evidence type="ECO:0000256" key="6">
    <source>
        <dbReference type="ARBA" id="ARBA00022741"/>
    </source>
</evidence>
<keyword evidence="2" id="KW-1188">Viral release from host cell</keyword>
<protein>
    <recommendedName>
        <fullName evidence="19">Integrase catalytic domain-containing protein</fullName>
    </recommendedName>
</protein>
<evidence type="ECO:0000256" key="15">
    <source>
        <dbReference type="ARBA" id="ARBA00023113"/>
    </source>
</evidence>
<dbReference type="InterPro" id="IPR013103">
    <property type="entry name" value="RVT_2"/>
</dbReference>
<dbReference type="GO" id="GO:0004190">
    <property type="term" value="F:aspartic-type endopeptidase activity"/>
    <property type="evidence" value="ECO:0007669"/>
    <property type="project" value="UniProtKB-KW"/>
</dbReference>
<keyword evidence="11" id="KW-0460">Magnesium</keyword>
<keyword evidence="7" id="KW-0064">Aspartyl protease</keyword>
<dbReference type="Pfam" id="PF25597">
    <property type="entry name" value="SH3_retrovirus"/>
    <property type="match status" value="1"/>
</dbReference>
<dbReference type="InterPro" id="IPR054722">
    <property type="entry name" value="PolX-like_BBD"/>
</dbReference>
<keyword evidence="15" id="KW-0917">Virion maturation</keyword>
<keyword evidence="5" id="KW-0479">Metal-binding</keyword>
<evidence type="ECO:0000256" key="13">
    <source>
        <dbReference type="ARBA" id="ARBA00022918"/>
    </source>
</evidence>
<reference evidence="20 21" key="1">
    <citation type="submission" date="2024-09" db="EMBL/GenBank/DDBJ databases">
        <title>Chromosome-scale assembly of Riccia sorocarpa.</title>
        <authorList>
            <person name="Paukszto L."/>
        </authorList>
    </citation>
    <scope>NUCLEOTIDE SEQUENCE [LARGE SCALE GENOMIC DNA]</scope>
    <source>
        <strain evidence="20">LP-2024</strain>
        <tissue evidence="20">Aerial parts of the thallus</tissue>
    </source>
</reference>
<dbReference type="InterPro" id="IPR043502">
    <property type="entry name" value="DNA/RNA_pol_sf"/>
</dbReference>
<dbReference type="GO" id="GO:0006310">
    <property type="term" value="P:DNA recombination"/>
    <property type="evidence" value="ECO:0007669"/>
    <property type="project" value="UniProtKB-KW"/>
</dbReference>
<evidence type="ECO:0000256" key="9">
    <source>
        <dbReference type="ARBA" id="ARBA00022801"/>
    </source>
</evidence>
<evidence type="ECO:0000256" key="18">
    <source>
        <dbReference type="SAM" id="MobiDB-lite"/>
    </source>
</evidence>
<keyword evidence="14" id="KW-0808">Transferase</keyword>
<dbReference type="GO" id="GO:0004519">
    <property type="term" value="F:endonuclease activity"/>
    <property type="evidence" value="ECO:0007669"/>
    <property type="project" value="UniProtKB-KW"/>
</dbReference>
<feature type="domain" description="Integrase catalytic" evidence="19">
    <location>
        <begin position="514"/>
        <end position="602"/>
    </location>
</feature>
<dbReference type="InterPro" id="IPR001584">
    <property type="entry name" value="Integrase_cat-core"/>
</dbReference>
<dbReference type="SUPFAM" id="SSF56672">
    <property type="entry name" value="DNA/RNA polymerases"/>
    <property type="match status" value="1"/>
</dbReference>
<evidence type="ECO:0000256" key="16">
    <source>
        <dbReference type="ARBA" id="ARBA00023172"/>
    </source>
</evidence>
<keyword evidence="14" id="KW-0239">DNA-directed DNA polymerase</keyword>
<dbReference type="SUPFAM" id="SSF53098">
    <property type="entry name" value="Ribonuclease H-like"/>
    <property type="match status" value="1"/>
</dbReference>
<dbReference type="Pfam" id="PF13976">
    <property type="entry name" value="gag_pre-integrs"/>
    <property type="match status" value="1"/>
</dbReference>
<feature type="region of interest" description="Disordered" evidence="18">
    <location>
        <begin position="702"/>
        <end position="724"/>
    </location>
</feature>
<evidence type="ECO:0000256" key="3">
    <source>
        <dbReference type="ARBA" id="ARBA00022670"/>
    </source>
</evidence>
<dbReference type="GO" id="GO:0015074">
    <property type="term" value="P:DNA integration"/>
    <property type="evidence" value="ECO:0007669"/>
    <property type="project" value="UniProtKB-KW"/>
</dbReference>
<keyword evidence="16" id="KW-0233">DNA recombination</keyword>
<evidence type="ECO:0000256" key="12">
    <source>
        <dbReference type="ARBA" id="ARBA00022908"/>
    </source>
</evidence>
<dbReference type="PROSITE" id="PS50994">
    <property type="entry name" value="INTEGRASE"/>
    <property type="match status" value="1"/>
</dbReference>
<evidence type="ECO:0000256" key="2">
    <source>
        <dbReference type="ARBA" id="ARBA00022612"/>
    </source>
</evidence>
<keyword evidence="6" id="KW-0547">Nucleotide-binding</keyword>
<dbReference type="InterPro" id="IPR057670">
    <property type="entry name" value="SH3_retrovirus"/>
</dbReference>
<evidence type="ECO:0000313" key="20">
    <source>
        <dbReference type="EMBL" id="KAL3678417.1"/>
    </source>
</evidence>
<dbReference type="GO" id="GO:0003887">
    <property type="term" value="F:DNA-directed DNA polymerase activity"/>
    <property type="evidence" value="ECO:0007669"/>
    <property type="project" value="UniProtKB-KW"/>
</dbReference>
<accession>A0ABD3GIQ9</accession>
<evidence type="ECO:0000256" key="14">
    <source>
        <dbReference type="ARBA" id="ARBA00022932"/>
    </source>
</evidence>
<dbReference type="Pfam" id="PF22936">
    <property type="entry name" value="Pol_BBD"/>
    <property type="match status" value="1"/>
</dbReference>
<dbReference type="InterPro" id="IPR039537">
    <property type="entry name" value="Retrotran_Ty1/copia-like"/>
</dbReference>
<dbReference type="Gene3D" id="3.30.420.10">
    <property type="entry name" value="Ribonuclease H-like superfamily/Ribonuclease H"/>
    <property type="match status" value="1"/>
</dbReference>
<keyword evidence="4" id="KW-0540">Nuclease</keyword>
<comment type="caution">
    <text evidence="20">The sequence shown here is derived from an EMBL/GenBank/DDBJ whole genome shotgun (WGS) entry which is preliminary data.</text>
</comment>
<keyword evidence="17" id="KW-0511">Multifunctional enzyme</keyword>
<evidence type="ECO:0000256" key="7">
    <source>
        <dbReference type="ARBA" id="ARBA00022750"/>
    </source>
</evidence>
<dbReference type="CDD" id="cd09272">
    <property type="entry name" value="RNase_HI_RT_Ty1"/>
    <property type="match status" value="1"/>
</dbReference>
<name>A0ABD3GIQ9_9MARC</name>
<dbReference type="PANTHER" id="PTHR42648:SF11">
    <property type="entry name" value="TRANSPOSON TY4-P GAG-POL POLYPROTEIN"/>
    <property type="match status" value="1"/>
</dbReference>
<evidence type="ECO:0000313" key="21">
    <source>
        <dbReference type="Proteomes" id="UP001633002"/>
    </source>
</evidence>
<keyword evidence="9" id="KW-0378">Hydrolase</keyword>
<dbReference type="InterPro" id="IPR036397">
    <property type="entry name" value="RNaseH_sf"/>
</dbReference>
<dbReference type="GO" id="GO:0003964">
    <property type="term" value="F:RNA-directed DNA polymerase activity"/>
    <property type="evidence" value="ECO:0007669"/>
    <property type="project" value="UniProtKB-KW"/>
</dbReference>
<dbReference type="GO" id="GO:0005524">
    <property type="term" value="F:ATP binding"/>
    <property type="evidence" value="ECO:0007669"/>
    <property type="project" value="UniProtKB-KW"/>
</dbReference>